<evidence type="ECO:0000313" key="2">
    <source>
        <dbReference type="EMBL" id="MBT0665949.1"/>
    </source>
</evidence>
<feature type="binding site" evidence="1">
    <location>
        <position position="245"/>
    </location>
    <ligand>
        <name>Mg(2+)</name>
        <dbReference type="ChEBI" id="CHEBI:18420"/>
        <label>1</label>
    </ligand>
</feature>
<protein>
    <submittedName>
        <fullName evidence="2">ADP-ribosyl-[dinitrogen reductase] hydrolase</fullName>
        <ecNumber evidence="2">3.2.2.24</ecNumber>
    </submittedName>
</protein>
<dbReference type="GO" id="GO:0047407">
    <property type="term" value="F:ADP-ribosyl-[dinitrogen reductase] hydrolase activity"/>
    <property type="evidence" value="ECO:0007669"/>
    <property type="project" value="UniProtKB-EC"/>
</dbReference>
<feature type="binding site" evidence="1">
    <location>
        <position position="60"/>
    </location>
    <ligand>
        <name>Mg(2+)</name>
        <dbReference type="ChEBI" id="CHEBI:18420"/>
        <label>1</label>
    </ligand>
</feature>
<dbReference type="EMBL" id="JAHCVJ010000007">
    <property type="protein sequence ID" value="MBT0665949.1"/>
    <property type="molecule type" value="Genomic_DNA"/>
</dbReference>
<keyword evidence="1" id="KW-0479">Metal-binding</keyword>
<dbReference type="InterPro" id="IPR013479">
    <property type="entry name" value="ADP-ribosyl_diN_reduct_hydro"/>
</dbReference>
<keyword evidence="2" id="KW-0378">Hydrolase</keyword>
<keyword evidence="3" id="KW-1185">Reference proteome</keyword>
<accession>A0AAW4LD59</accession>
<dbReference type="RefSeq" id="WP_214172713.1">
    <property type="nucleotide sequence ID" value="NZ_JAHCVJ010000007.1"/>
</dbReference>
<dbReference type="GO" id="GO:0046872">
    <property type="term" value="F:metal ion binding"/>
    <property type="evidence" value="ECO:0007669"/>
    <property type="project" value="UniProtKB-KW"/>
</dbReference>
<dbReference type="InterPro" id="IPR050792">
    <property type="entry name" value="ADP-ribosylglycohydrolase"/>
</dbReference>
<reference evidence="2 3" key="1">
    <citation type="submission" date="2021-05" db="EMBL/GenBank/DDBJ databases">
        <title>The draft genome of Geobacter pelophilus DSM 12255.</title>
        <authorList>
            <person name="Xu Z."/>
            <person name="Masuda Y."/>
            <person name="Itoh H."/>
            <person name="Senoo K."/>
        </authorList>
    </citation>
    <scope>NUCLEOTIDE SEQUENCE [LARGE SCALE GENOMIC DNA]</scope>
    <source>
        <strain evidence="2 3">DSM 12255</strain>
    </source>
</reference>
<dbReference type="NCBIfam" id="TIGR02662">
    <property type="entry name" value="dinitro_DRAG"/>
    <property type="match status" value="1"/>
</dbReference>
<dbReference type="Pfam" id="PF03747">
    <property type="entry name" value="ADP_ribosyl_GH"/>
    <property type="match status" value="1"/>
</dbReference>
<evidence type="ECO:0000313" key="3">
    <source>
        <dbReference type="Proteomes" id="UP000811899"/>
    </source>
</evidence>
<comment type="cofactor">
    <cofactor evidence="1">
        <name>Mg(2+)</name>
        <dbReference type="ChEBI" id="CHEBI:18420"/>
    </cofactor>
    <text evidence="1">Binds 2 magnesium ions per subunit.</text>
</comment>
<organism evidence="2 3">
    <name type="scientific">Geoanaerobacter pelophilus</name>
    <dbReference type="NCBI Taxonomy" id="60036"/>
    <lineage>
        <taxon>Bacteria</taxon>
        <taxon>Pseudomonadati</taxon>
        <taxon>Thermodesulfobacteriota</taxon>
        <taxon>Desulfuromonadia</taxon>
        <taxon>Geobacterales</taxon>
        <taxon>Geobacteraceae</taxon>
        <taxon>Geoanaerobacter</taxon>
    </lineage>
</organism>
<name>A0AAW4LD59_9BACT</name>
<dbReference type="PANTHER" id="PTHR16222">
    <property type="entry name" value="ADP-RIBOSYLGLYCOHYDROLASE"/>
    <property type="match status" value="1"/>
</dbReference>
<dbReference type="AlphaFoldDB" id="A0AAW4LD59"/>
<evidence type="ECO:0000256" key="1">
    <source>
        <dbReference type="PIRSR" id="PIRSR605502-1"/>
    </source>
</evidence>
<gene>
    <name evidence="2" type="primary">draG</name>
    <name evidence="2" type="ORF">KI809_16685</name>
</gene>
<keyword evidence="2" id="KW-0326">Glycosidase</keyword>
<comment type="caution">
    <text evidence="2">The sequence shown here is derived from an EMBL/GenBank/DDBJ whole genome shotgun (WGS) entry which is preliminary data.</text>
</comment>
<dbReference type="Proteomes" id="UP000811899">
    <property type="component" value="Unassembled WGS sequence"/>
</dbReference>
<sequence>MTGDLISRIKGALLGMAIGDALGAPVEFMMPGEIKAKHGVLKEMVGGGWLRLKPGQVTDDTDMSLCIARALSSAGEWDLTAIATQFAAWLKTRPIDVGDTCRRGIRNFMLNGQLESPPNEWDAGNGALMRMVPIAIFTLGDDNRLQRCTIGQAHLTHNHPLSDAACICYGRLLHLAIAGASKIRLRREVSALLSEYPNFTFEPYKGLATGYVVDTFQTVCHFFFRGKGFEDCLVATVNQGGDADTTGAIIGGLAGAYYGIEGIPGRWLKKLDRGVVKELDELALKLCRLSPYSSNDAPAD</sequence>
<dbReference type="InterPro" id="IPR036705">
    <property type="entry name" value="Ribosyl_crysJ1_sf"/>
</dbReference>
<dbReference type="Gene3D" id="1.10.4080.10">
    <property type="entry name" value="ADP-ribosylation/Crystallin J1"/>
    <property type="match status" value="1"/>
</dbReference>
<proteinExistence type="predicted"/>
<dbReference type="SUPFAM" id="SSF101478">
    <property type="entry name" value="ADP-ribosylglycohydrolase"/>
    <property type="match status" value="1"/>
</dbReference>
<dbReference type="InterPro" id="IPR005502">
    <property type="entry name" value="Ribosyl_crysJ1"/>
</dbReference>
<feature type="binding site" evidence="1">
    <location>
        <position position="242"/>
    </location>
    <ligand>
        <name>Mg(2+)</name>
        <dbReference type="ChEBI" id="CHEBI:18420"/>
        <label>1</label>
    </ligand>
</feature>
<keyword evidence="1" id="KW-0460">Magnesium</keyword>
<feature type="binding site" evidence="1">
    <location>
        <position position="58"/>
    </location>
    <ligand>
        <name>Mg(2+)</name>
        <dbReference type="ChEBI" id="CHEBI:18420"/>
        <label>1</label>
    </ligand>
</feature>
<dbReference type="PANTHER" id="PTHR16222:SF12">
    <property type="entry name" value="ADP-RIBOSYLGLYCOHYDROLASE-RELATED"/>
    <property type="match status" value="1"/>
</dbReference>
<dbReference type="EC" id="3.2.2.24" evidence="2"/>
<feature type="binding site" evidence="1">
    <location>
        <position position="59"/>
    </location>
    <ligand>
        <name>Mg(2+)</name>
        <dbReference type="ChEBI" id="CHEBI:18420"/>
        <label>1</label>
    </ligand>
</feature>
<feature type="binding site" evidence="1">
    <location>
        <position position="244"/>
    </location>
    <ligand>
        <name>Mg(2+)</name>
        <dbReference type="ChEBI" id="CHEBI:18420"/>
        <label>1</label>
    </ligand>
</feature>